<organism evidence="1 2">
    <name type="scientific">Escherichia coli</name>
    <dbReference type="NCBI Taxonomy" id="562"/>
    <lineage>
        <taxon>Bacteria</taxon>
        <taxon>Pseudomonadati</taxon>
        <taxon>Pseudomonadota</taxon>
        <taxon>Gammaproteobacteria</taxon>
        <taxon>Enterobacterales</taxon>
        <taxon>Enterobacteriaceae</taxon>
        <taxon>Escherichia</taxon>
    </lineage>
</organism>
<name>A0A376J8X2_ECOLX</name>
<evidence type="ECO:0000313" key="2">
    <source>
        <dbReference type="Proteomes" id="UP000255201"/>
    </source>
</evidence>
<dbReference type="Proteomes" id="UP000255201">
    <property type="component" value="Unassembled WGS sequence"/>
</dbReference>
<proteinExistence type="predicted"/>
<dbReference type="AlphaFoldDB" id="A0A376J8X2"/>
<reference evidence="1 2" key="1">
    <citation type="submission" date="2018-06" db="EMBL/GenBank/DDBJ databases">
        <authorList>
            <consortium name="Pathogen Informatics"/>
            <person name="Doyle S."/>
        </authorList>
    </citation>
    <scope>NUCLEOTIDE SEQUENCE [LARGE SCALE GENOMIC DNA]</scope>
    <source>
        <strain evidence="1 2">NCTC10764</strain>
    </source>
</reference>
<accession>A0A376J8X2</accession>
<sequence length="65" mass="8054">MFESGLPPHRMQIESLKGGFFCAWDPLVTYLSRYFNSLRANQFQPIANEKCWYRRWYFRFDINFY</sequence>
<dbReference type="EMBL" id="UFZL01000003">
    <property type="protein sequence ID" value="STE77467.1"/>
    <property type="molecule type" value="Genomic_DNA"/>
</dbReference>
<evidence type="ECO:0000313" key="1">
    <source>
        <dbReference type="EMBL" id="STE77467.1"/>
    </source>
</evidence>
<protein>
    <submittedName>
        <fullName evidence="1">Uncharacterized protein</fullName>
    </submittedName>
</protein>
<gene>
    <name evidence="1" type="ORF">NCTC10764_06084</name>
</gene>